<dbReference type="AlphaFoldDB" id="A0A2A6CDV7"/>
<evidence type="ECO:0000313" key="3">
    <source>
        <dbReference type="Proteomes" id="UP000005239"/>
    </source>
</evidence>
<gene>
    <name evidence="2" type="primary">WBGene00281532</name>
</gene>
<feature type="region of interest" description="Disordered" evidence="1">
    <location>
        <begin position="35"/>
        <end position="71"/>
    </location>
</feature>
<reference evidence="2" key="2">
    <citation type="submission" date="2022-06" db="UniProtKB">
        <authorList>
            <consortium name="EnsemblMetazoa"/>
        </authorList>
    </citation>
    <scope>IDENTIFICATION</scope>
    <source>
        <strain evidence="2">PS312</strain>
    </source>
</reference>
<proteinExistence type="predicted"/>
<organism evidence="2 3">
    <name type="scientific">Pristionchus pacificus</name>
    <name type="common">Parasitic nematode worm</name>
    <dbReference type="NCBI Taxonomy" id="54126"/>
    <lineage>
        <taxon>Eukaryota</taxon>
        <taxon>Metazoa</taxon>
        <taxon>Ecdysozoa</taxon>
        <taxon>Nematoda</taxon>
        <taxon>Chromadorea</taxon>
        <taxon>Rhabditida</taxon>
        <taxon>Rhabditina</taxon>
        <taxon>Diplogasteromorpha</taxon>
        <taxon>Diplogasteroidea</taxon>
        <taxon>Neodiplogasteridae</taxon>
        <taxon>Pristionchus</taxon>
    </lineage>
</organism>
<dbReference type="Proteomes" id="UP000005239">
    <property type="component" value="Unassembled WGS sequence"/>
</dbReference>
<feature type="compositionally biased region" description="Basic and acidic residues" evidence="1">
    <location>
        <begin position="39"/>
        <end position="70"/>
    </location>
</feature>
<accession>A0A2A6CDV7</accession>
<evidence type="ECO:0000256" key="1">
    <source>
        <dbReference type="SAM" id="MobiDB-lite"/>
    </source>
</evidence>
<accession>A0A8R1Z7V6</accession>
<reference evidence="3" key="1">
    <citation type="journal article" date="2008" name="Nat. Genet.">
        <title>The Pristionchus pacificus genome provides a unique perspective on nematode lifestyle and parasitism.</title>
        <authorList>
            <person name="Dieterich C."/>
            <person name="Clifton S.W."/>
            <person name="Schuster L.N."/>
            <person name="Chinwalla A."/>
            <person name="Delehaunty K."/>
            <person name="Dinkelacker I."/>
            <person name="Fulton L."/>
            <person name="Fulton R."/>
            <person name="Godfrey J."/>
            <person name="Minx P."/>
            <person name="Mitreva M."/>
            <person name="Roeseler W."/>
            <person name="Tian H."/>
            <person name="Witte H."/>
            <person name="Yang S.P."/>
            <person name="Wilson R.K."/>
            <person name="Sommer R.J."/>
        </authorList>
    </citation>
    <scope>NUCLEOTIDE SEQUENCE [LARGE SCALE GENOMIC DNA]</scope>
    <source>
        <strain evidence="3">PS312</strain>
    </source>
</reference>
<dbReference type="EnsemblMetazoa" id="PPA43163.1">
    <property type="protein sequence ID" value="PPA43163.1"/>
    <property type="gene ID" value="WBGene00281532"/>
</dbReference>
<sequence>TVPFLALLTSLKDGRIVPPSTTRLEMALSSLRPFPLSRSSDEEMTDRALPRSSHFTEGRKNRPSLDHTTRDGVVLSSSLPSFSFLR</sequence>
<keyword evidence="3" id="KW-1185">Reference proteome</keyword>
<evidence type="ECO:0000313" key="2">
    <source>
        <dbReference type="EnsemblMetazoa" id="PPA43163.1"/>
    </source>
</evidence>
<protein>
    <submittedName>
        <fullName evidence="2">Uncharacterized protein</fullName>
    </submittedName>
</protein>
<name>A0A2A6CDV7_PRIPA</name>